<keyword evidence="3 6" id="KW-0812">Transmembrane</keyword>
<dbReference type="Pfam" id="PF00999">
    <property type="entry name" value="Na_H_Exchanger"/>
    <property type="match status" value="1"/>
</dbReference>
<feature type="domain" description="Cation/H+ exchanger transmembrane" evidence="8">
    <location>
        <begin position="13"/>
        <end position="123"/>
    </location>
</feature>
<evidence type="ECO:0000256" key="2">
    <source>
        <dbReference type="ARBA" id="ARBA00008791"/>
    </source>
</evidence>
<name>A0A8J7Z0K6_9CYAN</name>
<dbReference type="SUPFAM" id="SSF52402">
    <property type="entry name" value="Adenine nucleotide alpha hydrolases-like"/>
    <property type="match status" value="1"/>
</dbReference>
<dbReference type="Gene3D" id="3.40.50.620">
    <property type="entry name" value="HUPs"/>
    <property type="match status" value="1"/>
</dbReference>
<dbReference type="CDD" id="cd00293">
    <property type="entry name" value="USP-like"/>
    <property type="match status" value="1"/>
</dbReference>
<dbReference type="GO" id="GO:1902600">
    <property type="term" value="P:proton transmembrane transport"/>
    <property type="evidence" value="ECO:0007669"/>
    <property type="project" value="InterPro"/>
</dbReference>
<dbReference type="InterPro" id="IPR006153">
    <property type="entry name" value="Cation/H_exchanger_TM"/>
</dbReference>
<dbReference type="EMBL" id="WVIE01000009">
    <property type="protein sequence ID" value="NDJ17499.1"/>
    <property type="molecule type" value="Genomic_DNA"/>
</dbReference>
<dbReference type="InterPro" id="IPR051843">
    <property type="entry name" value="CPA1_transporter"/>
</dbReference>
<dbReference type="GO" id="GO:0016020">
    <property type="term" value="C:membrane"/>
    <property type="evidence" value="ECO:0007669"/>
    <property type="project" value="UniProtKB-SubCell"/>
</dbReference>
<comment type="similarity">
    <text evidence="2">Belongs to the universal stress protein A family.</text>
</comment>
<evidence type="ECO:0000259" key="7">
    <source>
        <dbReference type="Pfam" id="PF00582"/>
    </source>
</evidence>
<feature type="transmembrane region" description="Helical" evidence="6">
    <location>
        <begin position="114"/>
        <end position="135"/>
    </location>
</feature>
<proteinExistence type="inferred from homology"/>
<dbReference type="GO" id="GO:0015297">
    <property type="term" value="F:antiporter activity"/>
    <property type="evidence" value="ECO:0007669"/>
    <property type="project" value="InterPro"/>
</dbReference>
<feature type="transmembrane region" description="Helical" evidence="6">
    <location>
        <begin position="87"/>
        <end position="108"/>
    </location>
</feature>
<keyword evidence="5 6" id="KW-0472">Membrane</keyword>
<dbReference type="PRINTS" id="PR01438">
    <property type="entry name" value="UNVRSLSTRESS"/>
</dbReference>
<accession>A0A8J7Z0K6</accession>
<dbReference type="Pfam" id="PF00582">
    <property type="entry name" value="Usp"/>
    <property type="match status" value="1"/>
</dbReference>
<feature type="domain" description="UspA" evidence="7">
    <location>
        <begin position="162"/>
        <end position="277"/>
    </location>
</feature>
<sequence length="286" mass="30502">MLESIIWILLLGFFVGQLVRRLKVPALVGMILVGIGLGSHMSNTLSPTVLNAAGDLRIAAVMIILMKAGLGLDREKLAQQGTVALRLGFLPASLEAVAIALTAIWIFGFDFSTGSILAVAALSILVTAPLGAWAIPAFAPRLLQRGEIDPTKVSVTSRVVLLAAIDTSLLATHVLTKVAELARRSDAEVIVLHVANTDQIDSIEQLQARSHRLLSDIRHQFITASGTVPEQILQAAHAYQVTEIVMGKRGYQPWQNVLVGSVSQAVLESSSIPVVVVEARRTDGCA</sequence>
<evidence type="ECO:0000313" key="9">
    <source>
        <dbReference type="EMBL" id="NDJ17499.1"/>
    </source>
</evidence>
<dbReference type="PANTHER" id="PTHR31102">
    <property type="match status" value="1"/>
</dbReference>
<dbReference type="InterPro" id="IPR006015">
    <property type="entry name" value="Universal_stress_UspA"/>
</dbReference>
<evidence type="ECO:0000256" key="1">
    <source>
        <dbReference type="ARBA" id="ARBA00004141"/>
    </source>
</evidence>
<comment type="caution">
    <text evidence="9">The sequence shown here is derived from an EMBL/GenBank/DDBJ whole genome shotgun (WGS) entry which is preliminary data.</text>
</comment>
<keyword evidence="10" id="KW-1185">Reference proteome</keyword>
<dbReference type="InterPro" id="IPR006016">
    <property type="entry name" value="UspA"/>
</dbReference>
<evidence type="ECO:0000256" key="6">
    <source>
        <dbReference type="SAM" id="Phobius"/>
    </source>
</evidence>
<evidence type="ECO:0000259" key="8">
    <source>
        <dbReference type="Pfam" id="PF00999"/>
    </source>
</evidence>
<comment type="subcellular location">
    <subcellularLocation>
        <location evidence="1">Membrane</location>
        <topology evidence="1">Multi-pass membrane protein</topology>
    </subcellularLocation>
</comment>
<dbReference type="PANTHER" id="PTHR31102:SF1">
    <property type="entry name" value="CATION_H+ EXCHANGER DOMAIN-CONTAINING PROTEIN"/>
    <property type="match status" value="1"/>
</dbReference>
<organism evidence="9 10">
    <name type="scientific">Myxacorys almedinensis A</name>
    <dbReference type="NCBI Taxonomy" id="2690445"/>
    <lineage>
        <taxon>Bacteria</taxon>
        <taxon>Bacillati</taxon>
        <taxon>Cyanobacteriota</taxon>
        <taxon>Cyanophyceae</taxon>
        <taxon>Leptolyngbyales</taxon>
        <taxon>Leptolyngbyaceae</taxon>
        <taxon>Myxacorys</taxon>
        <taxon>Myxacorys almedinensis</taxon>
    </lineage>
</organism>
<evidence type="ECO:0000313" key="10">
    <source>
        <dbReference type="Proteomes" id="UP000646053"/>
    </source>
</evidence>
<dbReference type="InterPro" id="IPR014729">
    <property type="entry name" value="Rossmann-like_a/b/a_fold"/>
</dbReference>
<evidence type="ECO:0000256" key="4">
    <source>
        <dbReference type="ARBA" id="ARBA00022989"/>
    </source>
</evidence>
<gene>
    <name evidence="9" type="ORF">GS601_09395</name>
</gene>
<dbReference type="Proteomes" id="UP000646053">
    <property type="component" value="Unassembled WGS sequence"/>
</dbReference>
<keyword evidence="4 6" id="KW-1133">Transmembrane helix</keyword>
<reference evidence="9" key="1">
    <citation type="submission" date="2019-12" db="EMBL/GenBank/DDBJ databases">
        <title>High-Quality draft genome sequences of three cyanobacteria isolated from the limestone walls of the Old Cathedral of Coimbra.</title>
        <authorList>
            <person name="Tiago I."/>
            <person name="Soares F."/>
            <person name="Portugal A."/>
        </authorList>
    </citation>
    <scope>NUCLEOTIDE SEQUENCE</scope>
    <source>
        <strain evidence="9">A</strain>
    </source>
</reference>
<protein>
    <submittedName>
        <fullName evidence="9">Universal stress protein</fullName>
    </submittedName>
</protein>
<dbReference type="AlphaFoldDB" id="A0A8J7Z0K6"/>
<dbReference type="RefSeq" id="WP_162423022.1">
    <property type="nucleotide sequence ID" value="NZ_WVIE01000009.1"/>
</dbReference>
<evidence type="ECO:0000256" key="5">
    <source>
        <dbReference type="ARBA" id="ARBA00023136"/>
    </source>
</evidence>
<evidence type="ECO:0000256" key="3">
    <source>
        <dbReference type="ARBA" id="ARBA00022692"/>
    </source>
</evidence>